<proteinExistence type="predicted"/>
<evidence type="ECO:0000313" key="2">
    <source>
        <dbReference type="EMBL" id="EGT38220.1"/>
    </source>
</evidence>
<feature type="chain" id="PRO_5003403504" evidence="1">
    <location>
        <begin position="23"/>
        <end position="130"/>
    </location>
</feature>
<evidence type="ECO:0000256" key="1">
    <source>
        <dbReference type="SAM" id="SignalP"/>
    </source>
</evidence>
<dbReference type="EMBL" id="GL379803">
    <property type="protein sequence ID" value="EGT38220.1"/>
    <property type="molecule type" value="Genomic_DNA"/>
</dbReference>
<gene>
    <name evidence="2" type="ORF">CAEBREN_15806</name>
</gene>
<evidence type="ECO:0000313" key="3">
    <source>
        <dbReference type="Proteomes" id="UP000008068"/>
    </source>
</evidence>
<sequence>MNHVFLSFLLIIAVGTFLVVSADDDCCSFPTPSMGVATNVSARNFVCNEPIYIQCAVSALNGKNRVGIAGFKDIADRRSYEIVAERDWVVSNILICNPATISWHLKGDVPEYQFFACAYRGETGSWELAN</sequence>
<dbReference type="eggNOG" id="ENOG502RARV">
    <property type="taxonomic scope" value="Eukaryota"/>
</dbReference>
<name>G0MN29_CAEBE</name>
<reference evidence="3" key="1">
    <citation type="submission" date="2011-07" db="EMBL/GenBank/DDBJ databases">
        <authorList>
            <consortium name="Caenorhabditis brenneri Sequencing and Analysis Consortium"/>
            <person name="Wilson R.K."/>
        </authorList>
    </citation>
    <scope>NUCLEOTIDE SEQUENCE [LARGE SCALE GENOMIC DNA]</scope>
    <source>
        <strain evidence="3">PB2801</strain>
    </source>
</reference>
<dbReference type="OMA" id="TEEPAKC"/>
<dbReference type="Proteomes" id="UP000008068">
    <property type="component" value="Unassembled WGS sequence"/>
</dbReference>
<dbReference type="HOGENOM" id="CLU_137547_1_0_1"/>
<dbReference type="InParanoid" id="G0MN29"/>
<dbReference type="FunCoup" id="G0MN29">
    <property type="interactions" value="1048"/>
</dbReference>
<keyword evidence="1" id="KW-0732">Signal</keyword>
<accession>G0MN29</accession>
<feature type="signal peptide" evidence="1">
    <location>
        <begin position="1"/>
        <end position="22"/>
    </location>
</feature>
<organism evidence="3">
    <name type="scientific">Caenorhabditis brenneri</name>
    <name type="common">Nematode worm</name>
    <dbReference type="NCBI Taxonomy" id="135651"/>
    <lineage>
        <taxon>Eukaryota</taxon>
        <taxon>Metazoa</taxon>
        <taxon>Ecdysozoa</taxon>
        <taxon>Nematoda</taxon>
        <taxon>Chromadorea</taxon>
        <taxon>Rhabditida</taxon>
        <taxon>Rhabditina</taxon>
        <taxon>Rhabditomorpha</taxon>
        <taxon>Rhabditoidea</taxon>
        <taxon>Rhabditidae</taxon>
        <taxon>Peloderinae</taxon>
        <taxon>Caenorhabditis</taxon>
    </lineage>
</organism>
<keyword evidence="3" id="KW-1185">Reference proteome</keyword>
<protein>
    <submittedName>
        <fullName evidence="2">Uncharacterized protein</fullName>
    </submittedName>
</protein>
<dbReference type="AlphaFoldDB" id="G0MN29"/>